<gene>
    <name evidence="1" type="ORF">EZI54_04440</name>
</gene>
<reference evidence="1 2" key="1">
    <citation type="submission" date="2019-02" db="EMBL/GenBank/DDBJ databases">
        <title>Marinobacter halodurans sp. nov., a marine bacterium isolated from sea tidal flat.</title>
        <authorList>
            <person name="Yoo Y."/>
            <person name="Lee D.W."/>
            <person name="Kim B.S."/>
            <person name="Kim J.-J."/>
        </authorList>
    </citation>
    <scope>NUCLEOTIDE SEQUENCE [LARGE SCALE GENOMIC DNA]</scope>
    <source>
        <strain evidence="1 2">YJ-S3-2</strain>
    </source>
</reference>
<dbReference type="Proteomes" id="UP000313645">
    <property type="component" value="Unassembled WGS sequence"/>
</dbReference>
<keyword evidence="2" id="KW-1185">Reference proteome</keyword>
<dbReference type="RefSeq" id="WP_131479461.1">
    <property type="nucleotide sequence ID" value="NZ_SJDL01000005.1"/>
</dbReference>
<evidence type="ECO:0000313" key="1">
    <source>
        <dbReference type="EMBL" id="TBW58110.1"/>
    </source>
</evidence>
<proteinExistence type="predicted"/>
<comment type="caution">
    <text evidence="1">The sequence shown here is derived from an EMBL/GenBank/DDBJ whole genome shotgun (WGS) entry which is preliminary data.</text>
</comment>
<protein>
    <submittedName>
        <fullName evidence="1">Uncharacterized protein</fullName>
    </submittedName>
</protein>
<sequence length="186" mass="20310">MKLLSTVGAIVGIVAGIVTVWGYLNDPLAPNPVDNRLVGTWSSKYSYPTSMGRNEVDSISTLFRNGKYNVTGEQTFVIGNDGTDLKATYELSGAGTWSSESDNLYMTLGSLKTSLTSVTTDRETIPAQKIPRRIRGNFTKPENYLADGTTQQYRIMSVNGDEVLLRTANSAGKAFEISMHRQGMNP</sequence>
<evidence type="ECO:0000313" key="2">
    <source>
        <dbReference type="Proteomes" id="UP000313645"/>
    </source>
</evidence>
<name>A0ABY1ZNW2_9GAMM</name>
<dbReference type="EMBL" id="SJDL01000005">
    <property type="protein sequence ID" value="TBW58110.1"/>
    <property type="molecule type" value="Genomic_DNA"/>
</dbReference>
<organism evidence="1 2">
    <name type="scientific">Marinobacter halodurans</name>
    <dbReference type="NCBI Taxonomy" id="2528979"/>
    <lineage>
        <taxon>Bacteria</taxon>
        <taxon>Pseudomonadati</taxon>
        <taxon>Pseudomonadota</taxon>
        <taxon>Gammaproteobacteria</taxon>
        <taxon>Pseudomonadales</taxon>
        <taxon>Marinobacteraceae</taxon>
        <taxon>Marinobacter</taxon>
    </lineage>
</organism>
<accession>A0ABY1ZNW2</accession>